<keyword evidence="2" id="KW-1185">Reference proteome</keyword>
<dbReference type="Proteomes" id="UP001057402">
    <property type="component" value="Chromosome 2"/>
</dbReference>
<comment type="caution">
    <text evidence="1">The sequence shown here is derived from an EMBL/GenBank/DDBJ whole genome shotgun (WGS) entry which is preliminary data.</text>
</comment>
<sequence length="190" mass="21226">MDLFYRFLLVHVGILAVLCSGFTSFSVNAEVGITDLAAQYAEQDCVHLQHENWVLKPYFDKIDVGDGSKDQQLVESCKVVVIERLPAGVFADPFELQHLQELGVYGDIVVFCDTNLELLSFLSNRSAIEIHMDLHFKKASKLKGGLEINIVVPLHARYPARGENGYSSVRFGDSDIFTRCSSKSNVRSEP</sequence>
<organism evidence="1 2">
    <name type="scientific">Melastoma candidum</name>
    <dbReference type="NCBI Taxonomy" id="119954"/>
    <lineage>
        <taxon>Eukaryota</taxon>
        <taxon>Viridiplantae</taxon>
        <taxon>Streptophyta</taxon>
        <taxon>Embryophyta</taxon>
        <taxon>Tracheophyta</taxon>
        <taxon>Spermatophyta</taxon>
        <taxon>Magnoliopsida</taxon>
        <taxon>eudicotyledons</taxon>
        <taxon>Gunneridae</taxon>
        <taxon>Pentapetalae</taxon>
        <taxon>rosids</taxon>
        <taxon>malvids</taxon>
        <taxon>Myrtales</taxon>
        <taxon>Melastomataceae</taxon>
        <taxon>Melastomatoideae</taxon>
        <taxon>Melastomateae</taxon>
        <taxon>Melastoma</taxon>
    </lineage>
</organism>
<accession>A0ACB9S712</accession>
<evidence type="ECO:0000313" key="2">
    <source>
        <dbReference type="Proteomes" id="UP001057402"/>
    </source>
</evidence>
<evidence type="ECO:0000313" key="1">
    <source>
        <dbReference type="EMBL" id="KAI4387256.1"/>
    </source>
</evidence>
<reference evidence="2" key="1">
    <citation type="journal article" date="2023" name="Front. Plant Sci.">
        <title>Chromosomal-level genome assembly of Melastoma candidum provides insights into trichome evolution.</title>
        <authorList>
            <person name="Zhong Y."/>
            <person name="Wu W."/>
            <person name="Sun C."/>
            <person name="Zou P."/>
            <person name="Liu Y."/>
            <person name="Dai S."/>
            <person name="Zhou R."/>
        </authorList>
    </citation>
    <scope>NUCLEOTIDE SEQUENCE [LARGE SCALE GENOMIC DNA]</scope>
</reference>
<proteinExistence type="predicted"/>
<name>A0ACB9S712_9MYRT</name>
<gene>
    <name evidence="1" type="ORF">MLD38_005102</name>
</gene>
<protein>
    <submittedName>
        <fullName evidence="1">Uncharacterized protein</fullName>
    </submittedName>
</protein>
<dbReference type="EMBL" id="CM042881">
    <property type="protein sequence ID" value="KAI4387256.1"/>
    <property type="molecule type" value="Genomic_DNA"/>
</dbReference>